<dbReference type="Gene3D" id="2.140.10.10">
    <property type="entry name" value="Quinoprotein alcohol dehydrogenase-like superfamily"/>
    <property type="match status" value="1"/>
</dbReference>
<dbReference type="PANTHER" id="PTHR32303:SF10">
    <property type="entry name" value="OUTER MEMBRANE PROTEIN ASSEMBLY FACTOR BAMB"/>
    <property type="match status" value="1"/>
</dbReference>
<dbReference type="InterPro" id="IPR011047">
    <property type="entry name" value="Quinoprotein_ADH-like_sf"/>
</dbReference>
<name>A0AAE0NGE8_9PEZI</name>
<dbReference type="SUPFAM" id="SSF50998">
    <property type="entry name" value="Quinoprotein alcohol dehydrogenase-like"/>
    <property type="match status" value="2"/>
</dbReference>
<proteinExistence type="predicted"/>
<dbReference type="Proteomes" id="UP001285441">
    <property type="component" value="Unassembled WGS sequence"/>
</dbReference>
<keyword evidence="1" id="KW-0732">Signal</keyword>
<accession>A0AAE0NGE8</accession>
<organism evidence="2 3">
    <name type="scientific">Podospora didyma</name>
    <dbReference type="NCBI Taxonomy" id="330526"/>
    <lineage>
        <taxon>Eukaryota</taxon>
        <taxon>Fungi</taxon>
        <taxon>Dikarya</taxon>
        <taxon>Ascomycota</taxon>
        <taxon>Pezizomycotina</taxon>
        <taxon>Sordariomycetes</taxon>
        <taxon>Sordariomycetidae</taxon>
        <taxon>Sordariales</taxon>
        <taxon>Podosporaceae</taxon>
        <taxon>Podospora</taxon>
    </lineage>
</organism>
<evidence type="ECO:0000313" key="2">
    <source>
        <dbReference type="EMBL" id="KAK3381063.1"/>
    </source>
</evidence>
<evidence type="ECO:0000313" key="3">
    <source>
        <dbReference type="Proteomes" id="UP001285441"/>
    </source>
</evidence>
<reference evidence="2" key="1">
    <citation type="journal article" date="2023" name="Mol. Phylogenet. Evol.">
        <title>Genome-scale phylogeny and comparative genomics of the fungal order Sordariales.</title>
        <authorList>
            <person name="Hensen N."/>
            <person name="Bonometti L."/>
            <person name="Westerberg I."/>
            <person name="Brannstrom I.O."/>
            <person name="Guillou S."/>
            <person name="Cros-Aarteil S."/>
            <person name="Calhoun S."/>
            <person name="Haridas S."/>
            <person name="Kuo A."/>
            <person name="Mondo S."/>
            <person name="Pangilinan J."/>
            <person name="Riley R."/>
            <person name="LaButti K."/>
            <person name="Andreopoulos B."/>
            <person name="Lipzen A."/>
            <person name="Chen C."/>
            <person name="Yan M."/>
            <person name="Daum C."/>
            <person name="Ng V."/>
            <person name="Clum A."/>
            <person name="Steindorff A."/>
            <person name="Ohm R.A."/>
            <person name="Martin F."/>
            <person name="Silar P."/>
            <person name="Natvig D.O."/>
            <person name="Lalanne C."/>
            <person name="Gautier V."/>
            <person name="Ament-Velasquez S.L."/>
            <person name="Kruys A."/>
            <person name="Hutchinson M.I."/>
            <person name="Powell A.J."/>
            <person name="Barry K."/>
            <person name="Miller A.N."/>
            <person name="Grigoriev I.V."/>
            <person name="Debuchy R."/>
            <person name="Gladieux P."/>
            <person name="Hiltunen Thoren M."/>
            <person name="Johannesson H."/>
        </authorList>
    </citation>
    <scope>NUCLEOTIDE SEQUENCE</scope>
    <source>
        <strain evidence="2">CBS 232.78</strain>
    </source>
</reference>
<evidence type="ECO:0000256" key="1">
    <source>
        <dbReference type="SAM" id="SignalP"/>
    </source>
</evidence>
<dbReference type="AlphaFoldDB" id="A0AAE0NGE8"/>
<reference evidence="2" key="2">
    <citation type="submission" date="2023-06" db="EMBL/GenBank/DDBJ databases">
        <authorList>
            <consortium name="Lawrence Berkeley National Laboratory"/>
            <person name="Haridas S."/>
            <person name="Hensen N."/>
            <person name="Bonometti L."/>
            <person name="Westerberg I."/>
            <person name="Brannstrom I.O."/>
            <person name="Guillou S."/>
            <person name="Cros-Aarteil S."/>
            <person name="Calhoun S."/>
            <person name="Kuo A."/>
            <person name="Mondo S."/>
            <person name="Pangilinan J."/>
            <person name="Riley R."/>
            <person name="LaButti K."/>
            <person name="Andreopoulos B."/>
            <person name="Lipzen A."/>
            <person name="Chen C."/>
            <person name="Yanf M."/>
            <person name="Daum C."/>
            <person name="Ng V."/>
            <person name="Clum A."/>
            <person name="Steindorff A."/>
            <person name="Ohm R."/>
            <person name="Martin F."/>
            <person name="Silar P."/>
            <person name="Natvig D."/>
            <person name="Lalanne C."/>
            <person name="Gautier V."/>
            <person name="Ament-velasquez S.L."/>
            <person name="Kruys A."/>
            <person name="Hutchinson M.I."/>
            <person name="Powell A.J."/>
            <person name="Barry K."/>
            <person name="Miller A.N."/>
            <person name="Grigoriev I.V."/>
            <person name="Debuchy R."/>
            <person name="Gladieux P."/>
            <person name="Thoren M.H."/>
            <person name="Johannesson H."/>
        </authorList>
    </citation>
    <scope>NUCLEOTIDE SEQUENCE</scope>
    <source>
        <strain evidence="2">CBS 232.78</strain>
    </source>
</reference>
<protein>
    <submittedName>
        <fullName evidence="2">Quinon protein alcohol dehydrogenase-like superfamily</fullName>
    </submittedName>
</protein>
<dbReference type="PANTHER" id="PTHR32303">
    <property type="entry name" value="QUINOPROTEIN ALCOHOL DEHYDROGENASE (CYTOCHROME C)"/>
    <property type="match status" value="1"/>
</dbReference>
<gene>
    <name evidence="2" type="ORF">B0H63DRAFT_474831</name>
</gene>
<sequence>MRLRNLANALLLSIHTAAAVAVAAATDSSSTSNSNSHGGESPWIGWGGNIFNNRWASTNTRISSRNINTATIQCKIPVTGGVSASPTIIDGIAYYPVWDGTIVALNYKTCTPKWTTDIKPVMLSYGTRTPAQAAIVVLASRSSIVVDTTRRIIYFTTQTYALVVVADLDTGRVLASKQLNKHPLAQITATGTLVDDVFFVGVSSAEENIVAFTTNYTCCSFVGNAAAVKFSRSGPQGPRLTLLWSVDTLPADDPRDPGTWSGVGVWGSAPPVDLARNLVFFATGNVYSVPDRYVACTASPRQPGCLPERVWQESVLAFDMTTGKLRWIRRLGALDAWVVACTTGPTGAALCPFTPGPDADFGMAPTFVPGGGRNKKDVLVIGQKDGVLWNLAAATGEIEWSTVVGPSGTAGGLSWGVSVDSSRVYFTVINNLKTAWRPLPANDTVITNSAYGSVLLSNGAVVYETPAPRNLSAVGPPTVVGDIVLSSYGVLTANQGGFVVTNKATGAILWELPLDAYLQSGISVSGNNIFFGTGYHAVYSGFFYVLSVS</sequence>
<feature type="chain" id="PRO_5042100661" evidence="1">
    <location>
        <begin position="20"/>
        <end position="549"/>
    </location>
</feature>
<keyword evidence="3" id="KW-1185">Reference proteome</keyword>
<comment type="caution">
    <text evidence="2">The sequence shown here is derived from an EMBL/GenBank/DDBJ whole genome shotgun (WGS) entry which is preliminary data.</text>
</comment>
<feature type="signal peptide" evidence="1">
    <location>
        <begin position="1"/>
        <end position="19"/>
    </location>
</feature>
<dbReference type="EMBL" id="JAULSW010000005">
    <property type="protein sequence ID" value="KAK3381063.1"/>
    <property type="molecule type" value="Genomic_DNA"/>
</dbReference>